<gene>
    <name evidence="2" type="ORF">BTO11_04310</name>
</gene>
<accession>A0A2S7USN2</accession>
<dbReference type="Gene3D" id="2.40.160.10">
    <property type="entry name" value="Porin"/>
    <property type="match status" value="1"/>
</dbReference>
<keyword evidence="1" id="KW-0732">Signal</keyword>
<dbReference type="InterPro" id="IPR023614">
    <property type="entry name" value="Porin_dom_sf"/>
</dbReference>
<organism evidence="2 3">
    <name type="scientific">Psychrosphaera saromensis</name>
    <dbReference type="NCBI Taxonomy" id="716813"/>
    <lineage>
        <taxon>Bacteria</taxon>
        <taxon>Pseudomonadati</taxon>
        <taxon>Pseudomonadota</taxon>
        <taxon>Gammaproteobacteria</taxon>
        <taxon>Alteromonadales</taxon>
        <taxon>Pseudoalteromonadaceae</taxon>
        <taxon>Psychrosphaera</taxon>
    </lineage>
</organism>
<dbReference type="OrthoDB" id="197869at2"/>
<feature type="chain" id="PRO_5015696115" description="Porin domain-containing protein" evidence="1">
    <location>
        <begin position="23"/>
        <end position="372"/>
    </location>
</feature>
<dbReference type="Proteomes" id="UP000239007">
    <property type="component" value="Unassembled WGS sequence"/>
</dbReference>
<feature type="signal peptide" evidence="1">
    <location>
        <begin position="1"/>
        <end position="22"/>
    </location>
</feature>
<name>A0A2S7USN2_9GAMM</name>
<sequence length="372" mass="40706">MKNTLVAAIIVVLGATSTSALAADTKINGFASVVAGIMSDPDTELFGYSDKMSFKPESLFALQITSDLTESVTATAQIMSRGENDYSAEFEWVYLSYEISDSSQLNIGRLRIPFYRYSDFLDVGYAYNWVRPPSTVYNLDFTSYDGVSYVYSSTIGDVDSTLQLIAGSHNSVIDGDPSELDSLMGVNWTLNYDWLTARVAYFGADVSVEVGASAPLITALTSVGLNNDASNIEIADDYGDFLALGLSVDYNNFLVDFEIISVAVENSIFAEQNSAYLSLGYRFDELTLLATIENRNDEHDDSRYGQISSAYGVLGPTVDSVLKSRKIKQDIVSLGARYNFHPSAALKFDYTNSETNKEARESSLSVGVDLVF</sequence>
<evidence type="ECO:0000313" key="3">
    <source>
        <dbReference type="Proteomes" id="UP000239007"/>
    </source>
</evidence>
<dbReference type="AlphaFoldDB" id="A0A2S7USN2"/>
<comment type="caution">
    <text evidence="2">The sequence shown here is derived from an EMBL/GenBank/DDBJ whole genome shotgun (WGS) entry which is preliminary data.</text>
</comment>
<dbReference type="RefSeq" id="WP_105051426.1">
    <property type="nucleotide sequence ID" value="NZ_BMYG01000008.1"/>
</dbReference>
<evidence type="ECO:0000313" key="2">
    <source>
        <dbReference type="EMBL" id="PQJ52953.1"/>
    </source>
</evidence>
<dbReference type="EMBL" id="MSCH01000003">
    <property type="protein sequence ID" value="PQJ52953.1"/>
    <property type="molecule type" value="Genomic_DNA"/>
</dbReference>
<evidence type="ECO:0000256" key="1">
    <source>
        <dbReference type="SAM" id="SignalP"/>
    </source>
</evidence>
<dbReference type="SUPFAM" id="SSF56935">
    <property type="entry name" value="Porins"/>
    <property type="match status" value="1"/>
</dbReference>
<proteinExistence type="predicted"/>
<protein>
    <recommendedName>
        <fullName evidence="4">Porin domain-containing protein</fullName>
    </recommendedName>
</protein>
<reference evidence="2 3" key="1">
    <citation type="submission" date="2016-12" db="EMBL/GenBank/DDBJ databases">
        <title>Diversity of luminous bacteria.</title>
        <authorList>
            <person name="Yoshizawa S."/>
            <person name="Kogure K."/>
        </authorList>
    </citation>
    <scope>NUCLEOTIDE SEQUENCE [LARGE SCALE GENOMIC DNA]</scope>
    <source>
        <strain evidence="2 3">SA4-48</strain>
    </source>
</reference>
<evidence type="ECO:0008006" key="4">
    <source>
        <dbReference type="Google" id="ProtNLM"/>
    </source>
</evidence>
<keyword evidence="3" id="KW-1185">Reference proteome</keyword>